<dbReference type="AlphaFoldDB" id="A0A6J6IMU9"/>
<accession>A0A6J6IMU9</accession>
<evidence type="ECO:0000313" key="2">
    <source>
        <dbReference type="EMBL" id="CAB4625795.1"/>
    </source>
</evidence>
<name>A0A6J6IMU9_9ZZZZ</name>
<organism evidence="2">
    <name type="scientific">freshwater metagenome</name>
    <dbReference type="NCBI Taxonomy" id="449393"/>
    <lineage>
        <taxon>unclassified sequences</taxon>
        <taxon>metagenomes</taxon>
        <taxon>ecological metagenomes</taxon>
    </lineage>
</organism>
<reference evidence="2" key="1">
    <citation type="submission" date="2020-05" db="EMBL/GenBank/DDBJ databases">
        <authorList>
            <person name="Chiriac C."/>
            <person name="Salcher M."/>
            <person name="Ghai R."/>
            <person name="Kavagutti S V."/>
        </authorList>
    </citation>
    <scope>NUCLEOTIDE SEQUENCE</scope>
</reference>
<proteinExistence type="predicted"/>
<gene>
    <name evidence="2" type="ORF">UFOPK1939_00918</name>
</gene>
<protein>
    <submittedName>
        <fullName evidence="2">Unannotated protein</fullName>
    </submittedName>
</protein>
<sequence length="218" mass="21667">MWNAPATCNGRTRAPSGGSFASAASCSIVPPATICPAPLLLAGVNPCSASLANTTSASPPSTADIPVGVFAAAAAIALPRSRTKTMACSPEMMFEAAAAVISPTLCPAPTPTTRYASAGWGNSSRSDTKPAATIKGCAMAVSLMVSASAVVPSSARSRPLTAESQCRRSAKVGISSQGAKKPGVCEPCPGAMTASTVLALRGVCPKAGATRTNNGHDF</sequence>
<feature type="region of interest" description="Disordered" evidence="1">
    <location>
        <begin position="154"/>
        <end position="181"/>
    </location>
</feature>
<evidence type="ECO:0000256" key="1">
    <source>
        <dbReference type="SAM" id="MobiDB-lite"/>
    </source>
</evidence>
<dbReference type="EMBL" id="CAEZVF010000148">
    <property type="protein sequence ID" value="CAB4625795.1"/>
    <property type="molecule type" value="Genomic_DNA"/>
</dbReference>